<keyword evidence="11" id="KW-1185">Reference proteome</keyword>
<dbReference type="PANTHER" id="PTHR23511">
    <property type="entry name" value="SYNAPTIC VESICLE GLYCOPROTEIN 2"/>
    <property type="match status" value="1"/>
</dbReference>
<dbReference type="GO" id="GO:0030672">
    <property type="term" value="C:synaptic vesicle membrane"/>
    <property type="evidence" value="ECO:0007669"/>
    <property type="project" value="TreeGrafter"/>
</dbReference>
<comment type="subcellular location">
    <subcellularLocation>
        <location evidence="1">Membrane</location>
        <topology evidence="1">Multi-pass membrane protein</topology>
    </subcellularLocation>
</comment>
<dbReference type="InterPro" id="IPR005828">
    <property type="entry name" value="MFS_sugar_transport-like"/>
</dbReference>
<dbReference type="GO" id="GO:0043005">
    <property type="term" value="C:neuron projection"/>
    <property type="evidence" value="ECO:0007669"/>
    <property type="project" value="TreeGrafter"/>
</dbReference>
<name>A0A556VWW8_BAGYA</name>
<dbReference type="SUPFAM" id="SSF141571">
    <property type="entry name" value="Pentapeptide repeat-like"/>
    <property type="match status" value="1"/>
</dbReference>
<feature type="domain" description="SV2A/B/C luminal" evidence="9">
    <location>
        <begin position="139"/>
        <end position="201"/>
    </location>
</feature>
<dbReference type="OrthoDB" id="433512at2759"/>
<dbReference type="SUPFAM" id="SSF103473">
    <property type="entry name" value="MFS general substrate transporter"/>
    <property type="match status" value="2"/>
</dbReference>
<evidence type="ECO:0000313" key="10">
    <source>
        <dbReference type="EMBL" id="TUK08640.1"/>
    </source>
</evidence>
<feature type="region of interest" description="Disordered" evidence="7">
    <location>
        <begin position="77"/>
        <end position="99"/>
    </location>
</feature>
<organism evidence="10 11">
    <name type="scientific">Bagarius yarrelli</name>
    <name type="common">Goonch</name>
    <name type="synonym">Bagrus yarrelli</name>
    <dbReference type="NCBI Taxonomy" id="175774"/>
    <lineage>
        <taxon>Eukaryota</taxon>
        <taxon>Metazoa</taxon>
        <taxon>Chordata</taxon>
        <taxon>Craniata</taxon>
        <taxon>Vertebrata</taxon>
        <taxon>Euteleostomi</taxon>
        <taxon>Actinopterygii</taxon>
        <taxon>Neopterygii</taxon>
        <taxon>Teleostei</taxon>
        <taxon>Ostariophysi</taxon>
        <taxon>Siluriformes</taxon>
        <taxon>Sisoridae</taxon>
        <taxon>Sisorinae</taxon>
        <taxon>Bagarius</taxon>
    </lineage>
</organism>
<comment type="caution">
    <text evidence="10">The sequence shown here is derived from an EMBL/GenBank/DDBJ whole genome shotgun (WGS) entry which is preliminary data.</text>
</comment>
<comment type="similarity">
    <text evidence="2">Belongs to the major facilitator superfamily.</text>
</comment>
<sequence>MGSEFQFHSWRVFVLVCALPAVAALIGLTFMPESPRFLLEHAKHDEAWMILKHVHDTNWRAKGEPERVFTVSQIKTPKTQEDGSLRSRPPQDVSAEMGGPNCHAYQTGKPIRRNVASLLAPDLRLATLLMSVIWFNMAFRFLGIEMKSVRFEDSLFEDCYFRDIRSTDTYFENCTFRSTIFYNTDLNKENFIDCTMDNTSFLHPQKGCHLNTEEKNDVLIYLVSFLGSLAVLPGNIISAMFMDKIGRIKMIGGSMLISASCTFFLFLSFSQAAIIALQCLFCGVSIETLRLAIRYISYLSAQLHLRVAHYQNPEFRSPHHDAITHTLTAENLETEAFHIQHNQPLEESWTPQSDKRSPYRLYSEDVHGHVTLQSESGFIPQETGQRGGIKVGNSDSDGIFGFHTLTDPRLSHSHQDFGEDEQRERTAHDVWI</sequence>
<dbReference type="Pfam" id="PF00083">
    <property type="entry name" value="Sugar_tr"/>
    <property type="match status" value="1"/>
</dbReference>
<evidence type="ECO:0000256" key="7">
    <source>
        <dbReference type="SAM" id="MobiDB-lite"/>
    </source>
</evidence>
<gene>
    <name evidence="10" type="ORF">Baya_16906</name>
</gene>
<evidence type="ECO:0000256" key="3">
    <source>
        <dbReference type="ARBA" id="ARBA00022448"/>
    </source>
</evidence>
<feature type="transmembrane region" description="Helical" evidence="8">
    <location>
        <begin position="273"/>
        <end position="293"/>
    </location>
</feature>
<dbReference type="PANTHER" id="PTHR23511:SF2">
    <property type="entry name" value="SYNAPTIC VESICLE GLYCOPROTEIN 2B"/>
    <property type="match status" value="1"/>
</dbReference>
<reference evidence="10 11" key="1">
    <citation type="journal article" date="2019" name="Genome Biol. Evol.">
        <title>Whole-Genome Sequencing of the Giant Devil Catfish, Bagarius yarrelli.</title>
        <authorList>
            <person name="Jiang W."/>
            <person name="Lv Y."/>
            <person name="Cheng L."/>
            <person name="Yang K."/>
            <person name="Chao B."/>
            <person name="Wang X."/>
            <person name="Li Y."/>
            <person name="Pan X."/>
            <person name="You X."/>
            <person name="Zhang Y."/>
            <person name="Yang J."/>
            <person name="Li J."/>
            <person name="Zhang X."/>
            <person name="Liu S."/>
            <person name="Sun C."/>
            <person name="Yang J."/>
            <person name="Shi Q."/>
        </authorList>
    </citation>
    <scope>NUCLEOTIDE SEQUENCE [LARGE SCALE GENOMIC DNA]</scope>
    <source>
        <strain evidence="10">JWS20170419001</strain>
        <tissue evidence="10">Muscle</tissue>
    </source>
</reference>
<dbReference type="Pfam" id="PF23894">
    <property type="entry name" value="LD_SV2"/>
    <property type="match status" value="1"/>
</dbReference>
<accession>A0A556VWW8</accession>
<dbReference type="Gene3D" id="1.20.1250.20">
    <property type="entry name" value="MFS general substrate transporter like domains"/>
    <property type="match status" value="1"/>
</dbReference>
<evidence type="ECO:0000256" key="6">
    <source>
        <dbReference type="ARBA" id="ARBA00023136"/>
    </source>
</evidence>
<keyword evidence="5 8" id="KW-1133">Transmembrane helix</keyword>
<protein>
    <submittedName>
        <fullName evidence="10">Synaptic vesicle glycoprotein 2B</fullName>
    </submittedName>
</protein>
<dbReference type="Gene3D" id="2.160.20.80">
    <property type="entry name" value="E3 ubiquitin-protein ligase SopA"/>
    <property type="match status" value="1"/>
</dbReference>
<feature type="transmembrane region" description="Helical" evidence="8">
    <location>
        <begin position="219"/>
        <end position="241"/>
    </location>
</feature>
<evidence type="ECO:0000256" key="8">
    <source>
        <dbReference type="SAM" id="Phobius"/>
    </source>
</evidence>
<feature type="region of interest" description="Disordered" evidence="7">
    <location>
        <begin position="410"/>
        <end position="432"/>
    </location>
</feature>
<keyword evidence="6 8" id="KW-0472">Membrane</keyword>
<evidence type="ECO:0000313" key="11">
    <source>
        <dbReference type="Proteomes" id="UP000319801"/>
    </source>
</evidence>
<evidence type="ECO:0000256" key="2">
    <source>
        <dbReference type="ARBA" id="ARBA00008335"/>
    </source>
</evidence>
<dbReference type="InterPro" id="IPR036259">
    <property type="entry name" value="MFS_trans_sf"/>
</dbReference>
<feature type="transmembrane region" description="Helical" evidence="8">
    <location>
        <begin position="123"/>
        <end position="142"/>
    </location>
</feature>
<dbReference type="Proteomes" id="UP000319801">
    <property type="component" value="Unassembled WGS sequence"/>
</dbReference>
<keyword evidence="3" id="KW-0813">Transport</keyword>
<evidence type="ECO:0000259" key="9">
    <source>
        <dbReference type="Pfam" id="PF23894"/>
    </source>
</evidence>
<feature type="transmembrane region" description="Helical" evidence="8">
    <location>
        <begin position="12"/>
        <end position="31"/>
    </location>
</feature>
<dbReference type="AlphaFoldDB" id="A0A556VWW8"/>
<keyword evidence="4 8" id="KW-0812">Transmembrane</keyword>
<evidence type="ECO:0000256" key="5">
    <source>
        <dbReference type="ARBA" id="ARBA00022989"/>
    </source>
</evidence>
<proteinExistence type="inferred from homology"/>
<evidence type="ECO:0000256" key="1">
    <source>
        <dbReference type="ARBA" id="ARBA00004141"/>
    </source>
</evidence>
<dbReference type="EMBL" id="VCAZ01000384">
    <property type="protein sequence ID" value="TUK08640.1"/>
    <property type="molecule type" value="Genomic_DNA"/>
</dbReference>
<evidence type="ECO:0000256" key="4">
    <source>
        <dbReference type="ARBA" id="ARBA00022692"/>
    </source>
</evidence>
<dbReference type="GO" id="GO:0022857">
    <property type="term" value="F:transmembrane transporter activity"/>
    <property type="evidence" value="ECO:0007669"/>
    <property type="project" value="InterPro"/>
</dbReference>
<dbReference type="InterPro" id="IPR055415">
    <property type="entry name" value="LD_SV2"/>
</dbReference>